<dbReference type="InterPro" id="IPR050098">
    <property type="entry name" value="TFPI/VKTCI-like"/>
</dbReference>
<dbReference type="OMA" id="MYFYDKF"/>
<dbReference type="GO" id="GO:0004867">
    <property type="term" value="F:serine-type endopeptidase inhibitor activity"/>
    <property type="evidence" value="ECO:0007669"/>
    <property type="project" value="InterPro"/>
</dbReference>
<dbReference type="InterPro" id="IPR036880">
    <property type="entry name" value="Kunitz_BPTI_sf"/>
</dbReference>
<feature type="domain" description="BPTI/Kunitz inhibitor" evidence="4">
    <location>
        <begin position="24"/>
        <end position="74"/>
    </location>
</feature>
<evidence type="ECO:0000313" key="5">
    <source>
        <dbReference type="Ensembl" id="ENSVKKP00000015115.1"/>
    </source>
</evidence>
<dbReference type="InterPro" id="IPR020901">
    <property type="entry name" value="Prtase_inh_Kunz-CS"/>
</dbReference>
<dbReference type="PANTHER" id="PTHR10083">
    <property type="entry name" value="KUNITZ-TYPE PROTEASE INHIBITOR-RELATED"/>
    <property type="match status" value="1"/>
</dbReference>
<organism evidence="5 6">
    <name type="scientific">Varanus komodoensis</name>
    <name type="common">Komodo dragon</name>
    <dbReference type="NCBI Taxonomy" id="61221"/>
    <lineage>
        <taxon>Eukaryota</taxon>
        <taxon>Metazoa</taxon>
        <taxon>Chordata</taxon>
        <taxon>Craniata</taxon>
        <taxon>Vertebrata</taxon>
        <taxon>Euteleostomi</taxon>
        <taxon>Lepidosauria</taxon>
        <taxon>Squamata</taxon>
        <taxon>Bifurcata</taxon>
        <taxon>Unidentata</taxon>
        <taxon>Episquamata</taxon>
        <taxon>Toxicofera</taxon>
        <taxon>Anguimorpha</taxon>
        <taxon>Paleoanguimorpha</taxon>
        <taxon>Varanoidea</taxon>
        <taxon>Varanidae</taxon>
        <taxon>Varanus</taxon>
    </lineage>
</organism>
<reference evidence="5" key="1">
    <citation type="submission" date="2025-08" db="UniProtKB">
        <authorList>
            <consortium name="Ensembl"/>
        </authorList>
    </citation>
    <scope>IDENTIFICATION</scope>
</reference>
<sequence length="83" mass="8945">SSDGAPRPAQAPTHVGVSPPTDPCVLPMDEGSCLRYTVLWYYHGEANNCRPFLFSGCGGNANRFPSRRECELCTGPNGITGRM</sequence>
<evidence type="ECO:0000256" key="2">
    <source>
        <dbReference type="ARBA" id="ARBA00023157"/>
    </source>
</evidence>
<keyword evidence="6" id="KW-1185">Reference proteome</keyword>
<keyword evidence="2" id="KW-1015">Disulfide bond</keyword>
<dbReference type="PROSITE" id="PS00280">
    <property type="entry name" value="BPTI_KUNITZ_1"/>
    <property type="match status" value="1"/>
</dbReference>
<evidence type="ECO:0000256" key="3">
    <source>
        <dbReference type="SAM" id="MobiDB-lite"/>
    </source>
</evidence>
<dbReference type="FunFam" id="4.10.410.10:FF:000020">
    <property type="entry name" value="Collagen, type VI, alpha 3"/>
    <property type="match status" value="1"/>
</dbReference>
<protein>
    <recommendedName>
        <fullName evidence="4">BPTI/Kunitz inhibitor domain-containing protein</fullName>
    </recommendedName>
</protein>
<comment type="similarity">
    <text evidence="1">Belongs to the venom Kunitz-type family.</text>
</comment>
<proteinExistence type="inferred from homology"/>
<evidence type="ECO:0000313" key="6">
    <source>
        <dbReference type="Proteomes" id="UP000694545"/>
    </source>
</evidence>
<dbReference type="GO" id="GO:0005615">
    <property type="term" value="C:extracellular space"/>
    <property type="evidence" value="ECO:0007669"/>
    <property type="project" value="TreeGrafter"/>
</dbReference>
<dbReference type="Ensembl" id="ENSVKKT00000015476.1">
    <property type="protein sequence ID" value="ENSVKKP00000015115.1"/>
    <property type="gene ID" value="ENSVKKG00000010362.1"/>
</dbReference>
<dbReference type="PROSITE" id="PS50279">
    <property type="entry name" value="BPTI_KUNITZ_2"/>
    <property type="match status" value="1"/>
</dbReference>
<evidence type="ECO:0000259" key="4">
    <source>
        <dbReference type="PROSITE" id="PS50279"/>
    </source>
</evidence>
<dbReference type="PRINTS" id="PR00759">
    <property type="entry name" value="BASICPTASE"/>
</dbReference>
<dbReference type="Proteomes" id="UP000694545">
    <property type="component" value="Unplaced"/>
</dbReference>
<evidence type="ECO:0000256" key="1">
    <source>
        <dbReference type="ARBA" id="ARBA00008415"/>
    </source>
</evidence>
<dbReference type="SUPFAM" id="SSF57362">
    <property type="entry name" value="BPTI-like"/>
    <property type="match status" value="1"/>
</dbReference>
<dbReference type="Gene3D" id="4.10.410.10">
    <property type="entry name" value="Pancreatic trypsin inhibitor Kunitz domain"/>
    <property type="match status" value="1"/>
</dbReference>
<dbReference type="InterPro" id="IPR002223">
    <property type="entry name" value="Kunitz_BPTI"/>
</dbReference>
<dbReference type="Pfam" id="PF00014">
    <property type="entry name" value="Kunitz_BPTI"/>
    <property type="match status" value="1"/>
</dbReference>
<accession>A0A8D2L115</accession>
<dbReference type="SMART" id="SM00131">
    <property type="entry name" value="KU"/>
    <property type="match status" value="1"/>
</dbReference>
<name>A0A8D2L115_VARKO</name>
<feature type="region of interest" description="Disordered" evidence="3">
    <location>
        <begin position="1"/>
        <end position="21"/>
    </location>
</feature>
<dbReference type="PANTHER" id="PTHR10083:SF375">
    <property type="entry name" value="BPTI_KUNITZ INHIBITOR DOMAIN-CONTAINING PROTEIN"/>
    <property type="match status" value="1"/>
</dbReference>
<dbReference type="AlphaFoldDB" id="A0A8D2L115"/>
<reference evidence="5" key="2">
    <citation type="submission" date="2025-09" db="UniProtKB">
        <authorList>
            <consortium name="Ensembl"/>
        </authorList>
    </citation>
    <scope>IDENTIFICATION</scope>
</reference>